<evidence type="ECO:0000256" key="7">
    <source>
        <dbReference type="RuleBase" id="RU363032"/>
    </source>
</evidence>
<dbReference type="InterPro" id="IPR000515">
    <property type="entry name" value="MetI-like"/>
</dbReference>
<dbReference type="Proteomes" id="UP001652409">
    <property type="component" value="Unassembled WGS sequence"/>
</dbReference>
<keyword evidence="10" id="KW-1185">Reference proteome</keyword>
<evidence type="ECO:0000256" key="5">
    <source>
        <dbReference type="ARBA" id="ARBA00022989"/>
    </source>
</evidence>
<evidence type="ECO:0000259" key="8">
    <source>
        <dbReference type="PROSITE" id="PS50928"/>
    </source>
</evidence>
<keyword evidence="5 7" id="KW-1133">Transmembrane helix</keyword>
<accession>A0ABT2TST4</accession>
<feature type="transmembrane region" description="Helical" evidence="7">
    <location>
        <begin position="78"/>
        <end position="99"/>
    </location>
</feature>
<dbReference type="InterPro" id="IPR035906">
    <property type="entry name" value="MetI-like_sf"/>
</dbReference>
<protein>
    <submittedName>
        <fullName evidence="9">Sugar ABC transporter permease</fullName>
    </submittedName>
</protein>
<feature type="transmembrane region" description="Helical" evidence="7">
    <location>
        <begin position="111"/>
        <end position="131"/>
    </location>
</feature>
<dbReference type="EMBL" id="JAOQJL010000012">
    <property type="protein sequence ID" value="MCU6765255.1"/>
    <property type="molecule type" value="Genomic_DNA"/>
</dbReference>
<name>A0ABT2TST4_9FIRM</name>
<evidence type="ECO:0000256" key="1">
    <source>
        <dbReference type="ARBA" id="ARBA00004651"/>
    </source>
</evidence>
<dbReference type="CDD" id="cd06261">
    <property type="entry name" value="TM_PBP2"/>
    <property type="match status" value="1"/>
</dbReference>
<proteinExistence type="inferred from homology"/>
<evidence type="ECO:0000313" key="9">
    <source>
        <dbReference type="EMBL" id="MCU6765255.1"/>
    </source>
</evidence>
<evidence type="ECO:0000256" key="6">
    <source>
        <dbReference type="ARBA" id="ARBA00023136"/>
    </source>
</evidence>
<dbReference type="SUPFAM" id="SSF161098">
    <property type="entry name" value="MetI-like"/>
    <property type="match status" value="1"/>
</dbReference>
<dbReference type="Pfam" id="PF00528">
    <property type="entry name" value="BPD_transp_1"/>
    <property type="match status" value="1"/>
</dbReference>
<feature type="domain" description="ABC transmembrane type-1" evidence="8">
    <location>
        <begin position="74"/>
        <end position="288"/>
    </location>
</feature>
<evidence type="ECO:0000256" key="4">
    <source>
        <dbReference type="ARBA" id="ARBA00022692"/>
    </source>
</evidence>
<dbReference type="PANTHER" id="PTHR43005">
    <property type="entry name" value="BLR7065 PROTEIN"/>
    <property type="match status" value="1"/>
</dbReference>
<keyword evidence="4 7" id="KW-0812">Transmembrane</keyword>
<dbReference type="PROSITE" id="PS50928">
    <property type="entry name" value="ABC_TM1"/>
    <property type="match status" value="1"/>
</dbReference>
<dbReference type="Gene3D" id="1.10.3720.10">
    <property type="entry name" value="MetI-like"/>
    <property type="match status" value="1"/>
</dbReference>
<keyword evidence="2 7" id="KW-0813">Transport</keyword>
<comment type="subcellular location">
    <subcellularLocation>
        <location evidence="1 7">Cell membrane</location>
        <topology evidence="1 7">Multi-pass membrane protein</topology>
    </subcellularLocation>
</comment>
<comment type="caution">
    <text evidence="9">The sequence shown here is derived from an EMBL/GenBank/DDBJ whole genome shotgun (WGS) entry which is preliminary data.</text>
</comment>
<evidence type="ECO:0000256" key="2">
    <source>
        <dbReference type="ARBA" id="ARBA00022448"/>
    </source>
</evidence>
<evidence type="ECO:0000256" key="3">
    <source>
        <dbReference type="ARBA" id="ARBA00022475"/>
    </source>
</evidence>
<sequence>MKKRIKTKIKTTATPYLFLFPCAALILVILIYPVLSGIINSFYNESLIRPVQPEFVALDNYKSLLTDSMFLDALRRSVLWTLVILVFELFFGLLFAVLLNKDIYCKKLFRCLVLIPWIIPNAIAGIIWKWFLNESFGMMNYILKSIGIISHNLSWLSDEKLAAVSVVMVIIWKSIPFVAITLLAGIQAIPGDLYEAAKVDGARGSQCFRFVTIPMLKSIMLITSILTSIWNFNQLEIIQVVTKGGPGEATLSLPVYIYRLFMQTFQTSYASAAAVIMMLVLIVPCIVYVKKLLKE</sequence>
<keyword evidence="6 7" id="KW-0472">Membrane</keyword>
<feature type="transmembrane region" description="Helical" evidence="7">
    <location>
        <begin position="161"/>
        <end position="186"/>
    </location>
</feature>
<feature type="transmembrane region" description="Helical" evidence="7">
    <location>
        <begin position="269"/>
        <end position="289"/>
    </location>
</feature>
<keyword evidence="3" id="KW-1003">Cell membrane</keyword>
<dbReference type="PANTHER" id="PTHR43005:SF1">
    <property type="entry name" value="SPERMIDINE_PUTRESCINE TRANSPORT SYSTEM PERMEASE PROTEIN"/>
    <property type="match status" value="1"/>
</dbReference>
<reference evidence="9 10" key="1">
    <citation type="journal article" date="2021" name="ISME Commun">
        <title>Automated analysis of genomic sequences facilitates high-throughput and comprehensive description of bacteria.</title>
        <authorList>
            <person name="Hitch T.C.A."/>
        </authorList>
    </citation>
    <scope>NUCLEOTIDE SEQUENCE [LARGE SCALE GENOMIC DNA]</scope>
    <source>
        <strain evidence="9 10">Sanger_23</strain>
    </source>
</reference>
<comment type="similarity">
    <text evidence="7">Belongs to the binding-protein-dependent transport system permease family.</text>
</comment>
<feature type="transmembrane region" description="Helical" evidence="7">
    <location>
        <begin position="207"/>
        <end position="230"/>
    </location>
</feature>
<gene>
    <name evidence="9" type="ORF">OCV61_07470</name>
</gene>
<feature type="transmembrane region" description="Helical" evidence="7">
    <location>
        <begin position="12"/>
        <end position="35"/>
    </location>
</feature>
<dbReference type="RefSeq" id="WP_158421289.1">
    <property type="nucleotide sequence ID" value="NZ_JAOQJL010000012.1"/>
</dbReference>
<evidence type="ECO:0000313" key="10">
    <source>
        <dbReference type="Proteomes" id="UP001652409"/>
    </source>
</evidence>
<organism evidence="9 10">
    <name type="scientific">Blautia ammoniilytica</name>
    <dbReference type="NCBI Taxonomy" id="2981782"/>
    <lineage>
        <taxon>Bacteria</taxon>
        <taxon>Bacillati</taxon>
        <taxon>Bacillota</taxon>
        <taxon>Clostridia</taxon>
        <taxon>Lachnospirales</taxon>
        <taxon>Lachnospiraceae</taxon>
        <taxon>Blautia</taxon>
    </lineage>
</organism>